<sequence length="647" mass="72925">MKKYKFPVWRKIKIGGWLACCALLSASCNSFLDIVPDNVAVIDHAFSNAMEAEKYLFTCYSYLPGTGEPSGNIGMTAGDEIWLNMPNHVPSPAWDYIAKGVRSADRSQPDWWKGSDYAFSLFMGIRDCNTFLENIEDTSKVADLTVDKRARWIAEAKFLKAYYHYYLLRTYGPIPIVDKNLPVSASPEAVQVKRQPFDDCVKYIVGLLDECNPGLPAVISNRQSELGRITKPINRAVKAQVLLLAASPLFNGNSDFSNFRDNDGVLLFNSEYDAGKWALAADAAKEAIESAEGAGHELFYYDDAPFEISETTKTQLSIRQAVCERWNDEVVWGRSGGRGRAGAMLQQGCMPLLDAGMNINTVRGCVAPTLAVVKEFYSKNGVPIDEDKTLDFSEINELRVATADERYNFQEGYTSARINFDRENRFYADIGFDGGKWIMEYHPSRSDVDTYVLQAKKGQLGAGQVQGATSSTGYFTKKLVHWESGFGNTTTGVVEYAWPEIRLAEVYLMYVEALNEAEGPVSDVHHYLNEIRKRAGLGTVEDSWKKYSKNPAKPDTKEGMREIIRRERLIELALEGHRYWDILRWKLAPDYFNQPISGWDVSQSDAAAYYQVRTIYNRSFVAPRDYFNPIPNSEMNVNSNLVQNPGW</sequence>
<dbReference type="SUPFAM" id="SSF48452">
    <property type="entry name" value="TPR-like"/>
    <property type="match status" value="1"/>
</dbReference>
<dbReference type="eggNOG" id="COG0614">
    <property type="taxonomic scope" value="Bacteria"/>
</dbReference>
<reference evidence="10" key="1">
    <citation type="submission" date="2017-04" db="EMBL/GenBank/DDBJ databases">
        <title>Function of individual gut microbiota members based on whole genome sequencing of pure cultures obtained from chicken caecum.</title>
        <authorList>
            <person name="Medvecky M."/>
            <person name="Cejkova D."/>
            <person name="Polansky O."/>
            <person name="Karasova D."/>
            <person name="Kubasova T."/>
            <person name="Cizek A."/>
            <person name="Rychlik I."/>
        </authorList>
    </citation>
    <scope>NUCLEOTIDE SEQUENCE [LARGE SCALE GENOMIC DNA]</scope>
    <source>
        <strain evidence="10">An90</strain>
    </source>
</reference>
<keyword evidence="3 6" id="KW-0732">Signal</keyword>
<evidence type="ECO:0000256" key="4">
    <source>
        <dbReference type="ARBA" id="ARBA00023136"/>
    </source>
</evidence>
<accession>A0A1Y3R178</accession>
<dbReference type="Pfam" id="PF14322">
    <property type="entry name" value="SusD-like_3"/>
    <property type="match status" value="1"/>
</dbReference>
<dbReference type="Pfam" id="PF07980">
    <property type="entry name" value="SusD_RagB"/>
    <property type="match status" value="1"/>
</dbReference>
<dbReference type="RefSeq" id="WP_087402005.1">
    <property type="nucleotide sequence ID" value="NZ_NFHB01000004.1"/>
</dbReference>
<evidence type="ECO:0000259" key="8">
    <source>
        <dbReference type="Pfam" id="PF14322"/>
    </source>
</evidence>
<gene>
    <name evidence="9" type="ORF">B5G41_06725</name>
</gene>
<comment type="caution">
    <text evidence="9">The sequence shown here is derived from an EMBL/GenBank/DDBJ whole genome shotgun (WGS) entry which is preliminary data.</text>
</comment>
<dbReference type="AlphaFoldDB" id="A0A1Y3R178"/>
<evidence type="ECO:0000256" key="5">
    <source>
        <dbReference type="ARBA" id="ARBA00023237"/>
    </source>
</evidence>
<name>A0A1Y3R178_9BACT</name>
<dbReference type="InterPro" id="IPR012944">
    <property type="entry name" value="SusD_RagB_dom"/>
</dbReference>
<dbReference type="Proteomes" id="UP000195772">
    <property type="component" value="Unassembled WGS sequence"/>
</dbReference>
<evidence type="ECO:0000256" key="1">
    <source>
        <dbReference type="ARBA" id="ARBA00004442"/>
    </source>
</evidence>
<evidence type="ECO:0000313" key="9">
    <source>
        <dbReference type="EMBL" id="OUN03379.1"/>
    </source>
</evidence>
<dbReference type="PROSITE" id="PS51257">
    <property type="entry name" value="PROKAR_LIPOPROTEIN"/>
    <property type="match status" value="1"/>
</dbReference>
<evidence type="ECO:0000256" key="2">
    <source>
        <dbReference type="ARBA" id="ARBA00006275"/>
    </source>
</evidence>
<organism evidence="9 10">
    <name type="scientific">Alistipes onderdonkii</name>
    <dbReference type="NCBI Taxonomy" id="328813"/>
    <lineage>
        <taxon>Bacteria</taxon>
        <taxon>Pseudomonadati</taxon>
        <taxon>Bacteroidota</taxon>
        <taxon>Bacteroidia</taxon>
        <taxon>Bacteroidales</taxon>
        <taxon>Rikenellaceae</taxon>
        <taxon>Alistipes</taxon>
    </lineage>
</organism>
<feature type="domain" description="SusD-like N-terminal" evidence="8">
    <location>
        <begin position="121"/>
        <end position="216"/>
    </location>
</feature>
<keyword evidence="5" id="KW-0998">Cell outer membrane</keyword>
<evidence type="ECO:0000256" key="6">
    <source>
        <dbReference type="SAM" id="SignalP"/>
    </source>
</evidence>
<feature type="signal peptide" evidence="6">
    <location>
        <begin position="1"/>
        <end position="32"/>
    </location>
</feature>
<feature type="domain" description="RagB/SusD" evidence="7">
    <location>
        <begin position="346"/>
        <end position="647"/>
    </location>
</feature>
<dbReference type="InterPro" id="IPR011990">
    <property type="entry name" value="TPR-like_helical_dom_sf"/>
</dbReference>
<evidence type="ECO:0000313" key="10">
    <source>
        <dbReference type="Proteomes" id="UP000195772"/>
    </source>
</evidence>
<feature type="chain" id="PRO_5012395697" evidence="6">
    <location>
        <begin position="33"/>
        <end position="647"/>
    </location>
</feature>
<dbReference type="EMBL" id="NFHB01000004">
    <property type="protein sequence ID" value="OUN03379.1"/>
    <property type="molecule type" value="Genomic_DNA"/>
</dbReference>
<dbReference type="InterPro" id="IPR033985">
    <property type="entry name" value="SusD-like_N"/>
</dbReference>
<comment type="similarity">
    <text evidence="2">Belongs to the SusD family.</text>
</comment>
<evidence type="ECO:0000256" key="3">
    <source>
        <dbReference type="ARBA" id="ARBA00022729"/>
    </source>
</evidence>
<dbReference type="Gene3D" id="1.25.40.390">
    <property type="match status" value="1"/>
</dbReference>
<protein>
    <submittedName>
        <fullName evidence="9">RagB/SusD family nutrient uptake outer membrane protein</fullName>
    </submittedName>
</protein>
<keyword evidence="4" id="KW-0472">Membrane</keyword>
<proteinExistence type="inferred from homology"/>
<evidence type="ECO:0000259" key="7">
    <source>
        <dbReference type="Pfam" id="PF07980"/>
    </source>
</evidence>
<comment type="subcellular location">
    <subcellularLocation>
        <location evidence="1">Cell outer membrane</location>
    </subcellularLocation>
</comment>
<dbReference type="GO" id="GO:0009279">
    <property type="term" value="C:cell outer membrane"/>
    <property type="evidence" value="ECO:0007669"/>
    <property type="project" value="UniProtKB-SubCell"/>
</dbReference>
<dbReference type="OrthoDB" id="724176at2"/>